<feature type="transmembrane region" description="Helical" evidence="1">
    <location>
        <begin position="6"/>
        <end position="26"/>
    </location>
</feature>
<dbReference type="Proteomes" id="UP000184128">
    <property type="component" value="Unassembled WGS sequence"/>
</dbReference>
<keyword evidence="1" id="KW-1133">Transmembrane helix</keyword>
<feature type="transmembrane region" description="Helical" evidence="1">
    <location>
        <begin position="143"/>
        <end position="165"/>
    </location>
</feature>
<evidence type="ECO:0000313" key="3">
    <source>
        <dbReference type="Proteomes" id="UP000184128"/>
    </source>
</evidence>
<dbReference type="AlphaFoldDB" id="A0A1M4SK18"/>
<dbReference type="RefSeq" id="WP_073294876.1">
    <property type="nucleotide sequence ID" value="NZ_FQUF01000003.1"/>
</dbReference>
<reference evidence="2 3" key="1">
    <citation type="submission" date="2016-11" db="EMBL/GenBank/DDBJ databases">
        <authorList>
            <person name="Jaros S."/>
            <person name="Januszkiewicz K."/>
            <person name="Wedrychowicz H."/>
        </authorList>
    </citation>
    <scope>NUCLEOTIDE SEQUENCE [LARGE SCALE GENOMIC DNA]</scope>
    <source>
        <strain evidence="2 3">DSM 15692</strain>
    </source>
</reference>
<evidence type="ECO:0000313" key="2">
    <source>
        <dbReference type="EMBL" id="SHE32614.1"/>
    </source>
</evidence>
<proteinExistence type="predicted"/>
<gene>
    <name evidence="2" type="ORF">SAMN02745249_00211</name>
</gene>
<keyword evidence="1" id="KW-0472">Membrane</keyword>
<protein>
    <recommendedName>
        <fullName evidence="4">DUF3592 domain-containing protein</fullName>
    </recommendedName>
</protein>
<evidence type="ECO:0000256" key="1">
    <source>
        <dbReference type="SAM" id="Phobius"/>
    </source>
</evidence>
<accession>A0A1M4SK18</accession>
<name>A0A1M4SK18_9LACT</name>
<evidence type="ECO:0008006" key="4">
    <source>
        <dbReference type="Google" id="ProtNLM"/>
    </source>
</evidence>
<dbReference type="OrthoDB" id="2225958at2"/>
<dbReference type="STRING" id="1121025.SAMN02745249_00211"/>
<sequence length="166" mass="19359">MDVRMLLTLIFGSVIFIFLIVAYFLYRRDQKIKNYSTEKTKGEVVQYSWQSSRSPVVEYIVDGIAYKKALYYSYVSHFSTLFSSPKVSAKDNLLDTKLLLRGNAMVSLNTLMHDNFPLGTEMMVYYNPKQPKLAYVERYAPNYLWRIFLGISGLFSVILLVIWLVF</sequence>
<keyword evidence="1" id="KW-0812">Transmembrane</keyword>
<keyword evidence="3" id="KW-1185">Reference proteome</keyword>
<organism evidence="2 3">
    <name type="scientific">Atopostipes suicloacalis DSM 15692</name>
    <dbReference type="NCBI Taxonomy" id="1121025"/>
    <lineage>
        <taxon>Bacteria</taxon>
        <taxon>Bacillati</taxon>
        <taxon>Bacillota</taxon>
        <taxon>Bacilli</taxon>
        <taxon>Lactobacillales</taxon>
        <taxon>Carnobacteriaceae</taxon>
        <taxon>Atopostipes</taxon>
    </lineage>
</organism>
<dbReference type="EMBL" id="FQUF01000003">
    <property type="protein sequence ID" value="SHE32614.1"/>
    <property type="molecule type" value="Genomic_DNA"/>
</dbReference>